<dbReference type="AlphaFoldDB" id="A0A2T2WRR7"/>
<dbReference type="Gene3D" id="1.20.810.10">
    <property type="entry name" value="Cytochrome Bc1 Complex, Chain C"/>
    <property type="match status" value="1"/>
</dbReference>
<organism evidence="4 5">
    <name type="scientific">Sulfobacillus benefaciens</name>
    <dbReference type="NCBI Taxonomy" id="453960"/>
    <lineage>
        <taxon>Bacteria</taxon>
        <taxon>Bacillati</taxon>
        <taxon>Bacillota</taxon>
        <taxon>Clostridia</taxon>
        <taxon>Eubacteriales</taxon>
        <taxon>Clostridiales Family XVII. Incertae Sedis</taxon>
        <taxon>Sulfobacillus</taxon>
    </lineage>
</organism>
<feature type="transmembrane region" description="Helical" evidence="2">
    <location>
        <begin position="33"/>
        <end position="57"/>
    </location>
</feature>
<proteinExistence type="predicted"/>
<feature type="transmembrane region" description="Helical" evidence="2">
    <location>
        <begin position="77"/>
        <end position="96"/>
    </location>
</feature>
<gene>
    <name evidence="4" type="ORF">C7B43_17900</name>
</gene>
<dbReference type="SUPFAM" id="SSF81342">
    <property type="entry name" value="Transmembrane di-heme cytochromes"/>
    <property type="match status" value="1"/>
</dbReference>
<dbReference type="PANTHER" id="PTHR19271:SF16">
    <property type="entry name" value="CYTOCHROME B"/>
    <property type="match status" value="1"/>
</dbReference>
<dbReference type="GO" id="GO:0022904">
    <property type="term" value="P:respiratory electron transport chain"/>
    <property type="evidence" value="ECO:0007669"/>
    <property type="project" value="InterPro"/>
</dbReference>
<evidence type="ECO:0000259" key="3">
    <source>
        <dbReference type="PROSITE" id="PS51002"/>
    </source>
</evidence>
<feature type="transmembrane region" description="Helical" evidence="2">
    <location>
        <begin position="108"/>
        <end position="128"/>
    </location>
</feature>
<reference evidence="4 5" key="1">
    <citation type="journal article" date="2014" name="BMC Genomics">
        <title>Comparison of environmental and isolate Sulfobacillus genomes reveals diverse carbon, sulfur, nitrogen, and hydrogen metabolisms.</title>
        <authorList>
            <person name="Justice N.B."/>
            <person name="Norman A."/>
            <person name="Brown C.T."/>
            <person name="Singh A."/>
            <person name="Thomas B.C."/>
            <person name="Banfield J.F."/>
        </authorList>
    </citation>
    <scope>NUCLEOTIDE SEQUENCE [LARGE SCALE GENOMIC DNA]</scope>
    <source>
        <strain evidence="4">AMDSBA1</strain>
    </source>
</reference>
<dbReference type="InterPro" id="IPR016174">
    <property type="entry name" value="Di-haem_cyt_TM"/>
</dbReference>
<evidence type="ECO:0000256" key="2">
    <source>
        <dbReference type="SAM" id="Phobius"/>
    </source>
</evidence>
<keyword evidence="2" id="KW-1133">Transmembrane helix</keyword>
<keyword evidence="2" id="KW-0472">Membrane</keyword>
<dbReference type="EMBL" id="PXYT01000064">
    <property type="protein sequence ID" value="PSR24936.1"/>
    <property type="molecule type" value="Genomic_DNA"/>
</dbReference>
<dbReference type="GO" id="GO:0009055">
    <property type="term" value="F:electron transfer activity"/>
    <property type="evidence" value="ECO:0007669"/>
    <property type="project" value="InterPro"/>
</dbReference>
<evidence type="ECO:0000313" key="5">
    <source>
        <dbReference type="Proteomes" id="UP000242699"/>
    </source>
</evidence>
<dbReference type="GO" id="GO:0016491">
    <property type="term" value="F:oxidoreductase activity"/>
    <property type="evidence" value="ECO:0007669"/>
    <property type="project" value="InterPro"/>
</dbReference>
<feature type="compositionally biased region" description="Basic and acidic residues" evidence="1">
    <location>
        <begin position="194"/>
        <end position="212"/>
    </location>
</feature>
<dbReference type="PANTHER" id="PTHR19271">
    <property type="entry name" value="CYTOCHROME B"/>
    <property type="match status" value="1"/>
</dbReference>
<dbReference type="Pfam" id="PF13631">
    <property type="entry name" value="Cytochrom_B_N_2"/>
    <property type="match status" value="1"/>
</dbReference>
<comment type="caution">
    <text evidence="4">The sequence shown here is derived from an EMBL/GenBank/DDBJ whole genome shotgun (WGS) entry which is preliminary data.</text>
</comment>
<sequence length="212" mass="23646">MANWTTAARNASATVLSVDTWLPETMPEYAQGFMYMLGSLTASSFVVLIVSGVILAANGPATWSYNAPMRFAAAVHFWAVQAFFFFMMMHLWRVFFTGAWRGGRRETWLLGAVALIIAIPTAFTGFLINGDFYTQWNAVQAKDGLNAMGLGWVNLPSAGQMFGMHVVVLPLTLSIVIFGHIYRVRRKGVVPPYPDRHTSAEKEDRHGNTHRR</sequence>
<dbReference type="GO" id="GO:0016020">
    <property type="term" value="C:membrane"/>
    <property type="evidence" value="ECO:0007669"/>
    <property type="project" value="InterPro"/>
</dbReference>
<keyword evidence="2" id="KW-0812">Transmembrane</keyword>
<feature type="transmembrane region" description="Helical" evidence="2">
    <location>
        <begin position="162"/>
        <end position="182"/>
    </location>
</feature>
<name>A0A2T2WRR7_9FIRM</name>
<dbReference type="InterPro" id="IPR027387">
    <property type="entry name" value="Cytb/b6-like_sf"/>
</dbReference>
<accession>A0A2T2WRR7</accession>
<dbReference type="InterPro" id="IPR005797">
    <property type="entry name" value="Cyt_b/b6_N"/>
</dbReference>
<dbReference type="Proteomes" id="UP000242699">
    <property type="component" value="Unassembled WGS sequence"/>
</dbReference>
<dbReference type="PROSITE" id="PS51002">
    <property type="entry name" value="CYTB_NTER"/>
    <property type="match status" value="1"/>
</dbReference>
<feature type="region of interest" description="Disordered" evidence="1">
    <location>
        <begin position="193"/>
        <end position="212"/>
    </location>
</feature>
<evidence type="ECO:0000313" key="4">
    <source>
        <dbReference type="EMBL" id="PSR24936.1"/>
    </source>
</evidence>
<feature type="domain" description="Cytochrome b/b6 N-terminal region profile" evidence="3">
    <location>
        <begin position="1"/>
        <end position="193"/>
    </location>
</feature>
<protein>
    <submittedName>
        <fullName evidence="4">Cytochrome B6</fullName>
    </submittedName>
</protein>
<evidence type="ECO:0000256" key="1">
    <source>
        <dbReference type="SAM" id="MobiDB-lite"/>
    </source>
</evidence>